<feature type="transmembrane region" description="Helical" evidence="1">
    <location>
        <begin position="123"/>
        <end position="142"/>
    </location>
</feature>
<evidence type="ECO:0000313" key="2">
    <source>
        <dbReference type="EMBL" id="MER9403441.1"/>
    </source>
</evidence>
<dbReference type="PIRSF" id="PIRSF028065">
    <property type="entry name" value="UCP028065"/>
    <property type="match status" value="1"/>
</dbReference>
<protein>
    <submittedName>
        <fullName evidence="2">YkgB family protein</fullName>
    </submittedName>
</protein>
<dbReference type="InterPro" id="IPR007339">
    <property type="entry name" value="RclC-like"/>
</dbReference>
<keyword evidence="1" id="KW-0812">Transmembrane</keyword>
<keyword evidence="1" id="KW-0472">Membrane</keyword>
<organism evidence="2 3">
    <name type="scientific">Mesorhizobium caraganae</name>
    <dbReference type="NCBI Taxonomy" id="483206"/>
    <lineage>
        <taxon>Bacteria</taxon>
        <taxon>Pseudomonadati</taxon>
        <taxon>Pseudomonadota</taxon>
        <taxon>Alphaproteobacteria</taxon>
        <taxon>Hyphomicrobiales</taxon>
        <taxon>Phyllobacteriaceae</taxon>
        <taxon>Mesorhizobium</taxon>
    </lineage>
</organism>
<name>A0ABV1YUN5_9HYPH</name>
<dbReference type="EMBL" id="JAMYQB010000003">
    <property type="protein sequence ID" value="MER9403441.1"/>
    <property type="molecule type" value="Genomic_DNA"/>
</dbReference>
<feature type="transmembrane region" description="Helical" evidence="1">
    <location>
        <begin position="86"/>
        <end position="111"/>
    </location>
</feature>
<dbReference type="InterPro" id="IPR016865">
    <property type="entry name" value="RclC"/>
</dbReference>
<evidence type="ECO:0000256" key="1">
    <source>
        <dbReference type="SAM" id="Phobius"/>
    </source>
</evidence>
<dbReference type="RefSeq" id="WP_352556595.1">
    <property type="nucleotide sequence ID" value="NZ_JAMYQB010000003.1"/>
</dbReference>
<keyword evidence="1" id="KW-1133">Transmembrane helix</keyword>
<dbReference type="Pfam" id="PF04224">
    <property type="entry name" value="DUF417"/>
    <property type="match status" value="1"/>
</dbReference>
<evidence type="ECO:0000313" key="3">
    <source>
        <dbReference type="Proteomes" id="UP001433071"/>
    </source>
</evidence>
<dbReference type="PANTHER" id="PTHR40106:SF1">
    <property type="entry name" value="INNER MEMBRANE PROTEIN RCLC"/>
    <property type="match status" value="1"/>
</dbReference>
<sequence length="151" mass="15677">MRDASTNILKIGRFIALAGVVLPLLLIGGLKFTQTEVEALKPLIGGTPWLAWLYPAFGEAGASYFLGIVEIATALLLVASPWAARAGVAAGALATVTFLTTCSIMLALPIWDPALGFPALGPLGSFLIKDVAFLGIAVVVLGESLDRLRSA</sequence>
<keyword evidence="3" id="KW-1185">Reference proteome</keyword>
<accession>A0ABV1YUN5</accession>
<proteinExistence type="predicted"/>
<feature type="transmembrane region" description="Helical" evidence="1">
    <location>
        <begin position="12"/>
        <end position="32"/>
    </location>
</feature>
<feature type="transmembrane region" description="Helical" evidence="1">
    <location>
        <begin position="52"/>
        <end position="79"/>
    </location>
</feature>
<dbReference type="PANTHER" id="PTHR40106">
    <property type="entry name" value="INNER MEMBRANE PROTEIN RCLC"/>
    <property type="match status" value="1"/>
</dbReference>
<reference evidence="2 3" key="1">
    <citation type="journal article" date="2024" name="Proc. Natl. Acad. Sci. U.S.A.">
        <title>The evolutionary genomics of adaptation to stress in wild rhizobium bacteria.</title>
        <authorList>
            <person name="Kehlet-Delgado H."/>
            <person name="Montoya A.P."/>
            <person name="Jensen K.T."/>
            <person name="Wendlandt C.E."/>
            <person name="Dexheimer C."/>
            <person name="Roberts M."/>
            <person name="Torres Martinez L."/>
            <person name="Friesen M.L."/>
            <person name="Griffitts J.S."/>
            <person name="Porter S.S."/>
        </authorList>
    </citation>
    <scope>NUCLEOTIDE SEQUENCE [LARGE SCALE GENOMIC DNA]</scope>
    <source>
        <strain evidence="2 3">M0641</strain>
    </source>
</reference>
<comment type="caution">
    <text evidence="2">The sequence shown here is derived from an EMBL/GenBank/DDBJ whole genome shotgun (WGS) entry which is preliminary data.</text>
</comment>
<dbReference type="Proteomes" id="UP001433071">
    <property type="component" value="Unassembled WGS sequence"/>
</dbReference>
<gene>
    <name evidence="2" type="ORF">NKI36_05185</name>
</gene>